<gene>
    <name evidence="2" type="ORF">RM423_20830</name>
</gene>
<proteinExistence type="inferred from homology"/>
<evidence type="ECO:0000256" key="1">
    <source>
        <dbReference type="ARBA" id="ARBA00010617"/>
    </source>
</evidence>
<accession>A0ABU2JFQ1</accession>
<dbReference type="InterPro" id="IPR016155">
    <property type="entry name" value="Mopterin_synth/thiamin_S_b"/>
</dbReference>
<dbReference type="PANTHER" id="PTHR46696">
    <property type="entry name" value="P450, PUTATIVE (EUROFUNG)-RELATED"/>
    <property type="match status" value="1"/>
</dbReference>
<dbReference type="Gene3D" id="3.10.20.30">
    <property type="match status" value="1"/>
</dbReference>
<keyword evidence="3" id="KW-1185">Reference proteome</keyword>
<evidence type="ECO:0000313" key="3">
    <source>
        <dbReference type="Proteomes" id="UP001183176"/>
    </source>
</evidence>
<evidence type="ECO:0000313" key="2">
    <source>
        <dbReference type="EMBL" id="MDT0263823.1"/>
    </source>
</evidence>
<reference evidence="3" key="1">
    <citation type="submission" date="2023-07" db="EMBL/GenBank/DDBJ databases">
        <title>30 novel species of actinomycetes from the DSMZ collection.</title>
        <authorList>
            <person name="Nouioui I."/>
        </authorList>
    </citation>
    <scope>NUCLEOTIDE SEQUENCE [LARGE SCALE GENOMIC DNA]</scope>
    <source>
        <strain evidence="3">DSM 44399</strain>
    </source>
</reference>
<dbReference type="InterPro" id="IPR002397">
    <property type="entry name" value="Cyt_P450_B"/>
</dbReference>
<comment type="caution">
    <text evidence="2">The sequence shown here is derived from an EMBL/GenBank/DDBJ whole genome shotgun (WGS) entry which is preliminary data.</text>
</comment>
<dbReference type="SUPFAM" id="SSF48264">
    <property type="entry name" value="Cytochrome P450"/>
    <property type="match status" value="1"/>
</dbReference>
<dbReference type="Gene3D" id="1.10.630.10">
    <property type="entry name" value="Cytochrome P450"/>
    <property type="match status" value="1"/>
</dbReference>
<protein>
    <submittedName>
        <fullName evidence="2">MoaD/ThiS family protein</fullName>
    </submittedName>
</protein>
<dbReference type="PRINTS" id="PR00359">
    <property type="entry name" value="BP450"/>
</dbReference>
<dbReference type="PANTHER" id="PTHR46696:SF1">
    <property type="entry name" value="CYTOCHROME P450 YJIB-RELATED"/>
    <property type="match status" value="1"/>
</dbReference>
<dbReference type="InterPro" id="IPR012675">
    <property type="entry name" value="Beta-grasp_dom_sf"/>
</dbReference>
<dbReference type="RefSeq" id="WP_311424967.1">
    <property type="nucleotide sequence ID" value="NZ_JAVREH010000054.1"/>
</dbReference>
<feature type="non-terminal residue" evidence="2">
    <location>
        <position position="358"/>
    </location>
</feature>
<sequence length="358" mass="39160">MSDLSAPDKQAVSASVVTVRLPAAFHSISGGRKNLPVAGGTVREVLTGLEQQCPGILERLVDRDGGMKRYVNVYRNDIDIRGLDGLETMVAGEDVVWILPAIAGGSGTREPEVAMTDVLPAEYFIDPGPSPHAATAKLRAQCPVHRIDNPPGAEAYAVLGHKVVEDAFGDPRLSKEAENLPARYREKAQAKSLLMVRNLGFADPPEHARLRKPISRAFLPATVAKLTPRIQNIIDDLIDAFPESGEIDLLSDFGLPLPLIVICEYLGIPVEDRPLFQHWSYVLSQDPFQLSDEDLHTASEQFTQYFTDLARNFHAGPVDRRSWGGSLCGFRLCRAGRTVWPRSLGAPVPRAGVFLVVE</sequence>
<comment type="similarity">
    <text evidence="1">Belongs to the cytochrome P450 family.</text>
</comment>
<name>A0ABU2JFQ1_9ACTN</name>
<dbReference type="SUPFAM" id="SSF54285">
    <property type="entry name" value="MoaD/ThiS"/>
    <property type="match status" value="1"/>
</dbReference>
<organism evidence="2 3">
    <name type="scientific">Jatrophihabitans lederbergiae</name>
    <dbReference type="NCBI Taxonomy" id="3075547"/>
    <lineage>
        <taxon>Bacteria</taxon>
        <taxon>Bacillati</taxon>
        <taxon>Actinomycetota</taxon>
        <taxon>Actinomycetes</taxon>
        <taxon>Jatrophihabitantales</taxon>
        <taxon>Jatrophihabitantaceae</taxon>
        <taxon>Jatrophihabitans</taxon>
    </lineage>
</organism>
<dbReference type="Proteomes" id="UP001183176">
    <property type="component" value="Unassembled WGS sequence"/>
</dbReference>
<dbReference type="InterPro" id="IPR036396">
    <property type="entry name" value="Cyt_P450_sf"/>
</dbReference>
<dbReference type="EMBL" id="JAVREH010000054">
    <property type="protein sequence ID" value="MDT0263823.1"/>
    <property type="molecule type" value="Genomic_DNA"/>
</dbReference>
<dbReference type="Pfam" id="PF02597">
    <property type="entry name" value="ThiS"/>
    <property type="match status" value="1"/>
</dbReference>
<dbReference type="InterPro" id="IPR003749">
    <property type="entry name" value="ThiS/MoaD-like"/>
</dbReference>